<dbReference type="GO" id="GO:0005730">
    <property type="term" value="C:nucleolus"/>
    <property type="evidence" value="ECO:0007669"/>
    <property type="project" value="UniProtKB-SubCell"/>
</dbReference>
<keyword evidence="9" id="KW-0143">Chaperone</keyword>
<feature type="compositionally biased region" description="Acidic residues" evidence="11">
    <location>
        <begin position="142"/>
        <end position="161"/>
    </location>
</feature>
<evidence type="ECO:0000256" key="8">
    <source>
        <dbReference type="ARBA" id="ARBA00022884"/>
    </source>
</evidence>
<sequence length="250" mass="27279">MEDAIDVDMSHLRPQYLFGCELMANKDYHFKVDHAKNGHQLSLGTVSRSMNYEGSPIKVTLATQKMSVQPMVSLGGFEITPPMVLTVEVCGSGPVRTSGQHLVAVQEDAESEDEEEDGMSEKPSVPGGGNKAPQKKVRLAADEDDDDDADGDDEEEEEETEEKAPVKKSVQATTAKHAQKSNQSRKHSKPSTPGGTCGSKANKQTKQERIIKKPKGPGSIEDIKAKMQEDLEKSGSLPKVEPNFINYVKK</sequence>
<dbReference type="InterPro" id="IPR032569">
    <property type="entry name" value="NPM1_C"/>
</dbReference>
<dbReference type="InterPro" id="IPR024057">
    <property type="entry name" value="Nucleoplasmin_core_dom"/>
</dbReference>
<dbReference type="GO" id="GO:0042273">
    <property type="term" value="P:ribosomal large subunit biogenesis"/>
    <property type="evidence" value="ECO:0007669"/>
    <property type="project" value="TreeGrafter"/>
</dbReference>
<evidence type="ECO:0000256" key="6">
    <source>
        <dbReference type="ARBA" id="ARBA00022490"/>
    </source>
</evidence>
<comment type="subcellular location">
    <subcellularLocation>
        <location evidence="1">Cytoplasm</location>
    </subcellularLocation>
    <subcellularLocation>
        <location evidence="2">Nucleus</location>
        <location evidence="2">Nucleolus</location>
    </subcellularLocation>
    <subcellularLocation>
        <location evidence="3">Nucleus</location>
        <location evidence="3">Nucleoplasm</location>
    </subcellularLocation>
</comment>
<keyword evidence="7" id="KW-0597">Phosphoprotein</keyword>
<keyword evidence="6" id="KW-0963">Cytoplasm</keyword>
<dbReference type="GO" id="GO:0005737">
    <property type="term" value="C:cytoplasm"/>
    <property type="evidence" value="ECO:0007669"/>
    <property type="project" value="UniProtKB-SubCell"/>
</dbReference>
<keyword evidence="15" id="KW-1185">Reference proteome</keyword>
<evidence type="ECO:0000313" key="15">
    <source>
        <dbReference type="Proteomes" id="UP000005225"/>
    </source>
</evidence>
<dbReference type="EMBL" id="AAQR03055988">
    <property type="status" value="NOT_ANNOTATED_CDS"/>
    <property type="molecule type" value="Genomic_DNA"/>
</dbReference>
<dbReference type="Gene3D" id="2.60.120.340">
    <property type="entry name" value="Nucleoplasmin core domain"/>
    <property type="match status" value="1"/>
</dbReference>
<dbReference type="GeneTree" id="ENSGT00940000153052"/>
<feature type="domain" description="Nucleophosmin C-terminal" evidence="13">
    <location>
        <begin position="221"/>
        <end position="249"/>
    </location>
</feature>
<dbReference type="Pfam" id="PF16276">
    <property type="entry name" value="NPM1-C"/>
    <property type="match status" value="1"/>
</dbReference>
<accession>H0XHM4</accession>
<dbReference type="AlphaFoldDB" id="H0XHM4"/>
<evidence type="ECO:0000256" key="2">
    <source>
        <dbReference type="ARBA" id="ARBA00004604"/>
    </source>
</evidence>
<dbReference type="Gene3D" id="1.10.10.2100">
    <property type="match status" value="1"/>
</dbReference>
<name>H0XHM4_OTOGA</name>
<dbReference type="PANTHER" id="PTHR22747">
    <property type="entry name" value="NUCLEOPLASMIN"/>
    <property type="match status" value="1"/>
</dbReference>
<dbReference type="GO" id="GO:0006338">
    <property type="term" value="P:chromatin remodeling"/>
    <property type="evidence" value="ECO:0007669"/>
    <property type="project" value="TreeGrafter"/>
</dbReference>
<dbReference type="GO" id="GO:0000055">
    <property type="term" value="P:ribosomal large subunit export from nucleus"/>
    <property type="evidence" value="ECO:0007669"/>
    <property type="project" value="TreeGrafter"/>
</dbReference>
<comment type="similarity">
    <text evidence="4">Belongs to the nucleoplasmin family.</text>
</comment>
<reference evidence="14" key="2">
    <citation type="submission" date="2025-08" db="UniProtKB">
        <authorList>
            <consortium name="Ensembl"/>
        </authorList>
    </citation>
    <scope>IDENTIFICATION</scope>
</reference>
<dbReference type="GO" id="GO:0010824">
    <property type="term" value="P:regulation of centrosome duplication"/>
    <property type="evidence" value="ECO:0007669"/>
    <property type="project" value="TreeGrafter"/>
</dbReference>
<dbReference type="Ensembl" id="ENSOGAT00000030710.1">
    <property type="protein sequence ID" value="ENSOGAP00000015614.1"/>
    <property type="gene ID" value="ENSOGAG00000031663.1"/>
</dbReference>
<evidence type="ECO:0000256" key="7">
    <source>
        <dbReference type="ARBA" id="ARBA00022553"/>
    </source>
</evidence>
<evidence type="ECO:0000313" key="14">
    <source>
        <dbReference type="Ensembl" id="ENSOGAP00000015614.1"/>
    </source>
</evidence>
<feature type="region of interest" description="Disordered" evidence="11">
    <location>
        <begin position="95"/>
        <end position="250"/>
    </location>
</feature>
<dbReference type="GO" id="GO:0045944">
    <property type="term" value="P:positive regulation of transcription by RNA polymerase II"/>
    <property type="evidence" value="ECO:0007669"/>
    <property type="project" value="TreeGrafter"/>
</dbReference>
<dbReference type="GO" id="GO:0003723">
    <property type="term" value="F:RNA binding"/>
    <property type="evidence" value="ECO:0007669"/>
    <property type="project" value="UniProtKB-KW"/>
</dbReference>
<dbReference type="PANTHER" id="PTHR22747:SF28">
    <property type="entry name" value="NUCLEOPHOSMIN"/>
    <property type="match status" value="1"/>
</dbReference>
<proteinExistence type="inferred from homology"/>
<dbReference type="HOGENOM" id="CLU_058838_0_0_1"/>
<feature type="domain" description="Nucleoplasmin core" evidence="12">
    <location>
        <begin position="17"/>
        <end position="103"/>
    </location>
</feature>
<organism evidence="14 15">
    <name type="scientific">Otolemur garnettii</name>
    <name type="common">Small-eared galago</name>
    <name type="synonym">Garnett's greater bushbaby</name>
    <dbReference type="NCBI Taxonomy" id="30611"/>
    <lineage>
        <taxon>Eukaryota</taxon>
        <taxon>Metazoa</taxon>
        <taxon>Chordata</taxon>
        <taxon>Craniata</taxon>
        <taxon>Vertebrata</taxon>
        <taxon>Euteleostomi</taxon>
        <taxon>Mammalia</taxon>
        <taxon>Eutheria</taxon>
        <taxon>Euarchontoglires</taxon>
        <taxon>Primates</taxon>
        <taxon>Strepsirrhini</taxon>
        <taxon>Lorisiformes</taxon>
        <taxon>Galagidae</taxon>
        <taxon>Otolemur</taxon>
    </lineage>
</organism>
<dbReference type="InterPro" id="IPR036824">
    <property type="entry name" value="Nucleoplasmin_core_dom_sf"/>
</dbReference>
<evidence type="ECO:0000259" key="13">
    <source>
        <dbReference type="Pfam" id="PF16276"/>
    </source>
</evidence>
<evidence type="ECO:0000256" key="9">
    <source>
        <dbReference type="ARBA" id="ARBA00023186"/>
    </source>
</evidence>
<feature type="compositionally biased region" description="Basic and acidic residues" evidence="11">
    <location>
        <begin position="221"/>
        <end position="233"/>
    </location>
</feature>
<feature type="compositionally biased region" description="Basic residues" evidence="11">
    <location>
        <begin position="177"/>
        <end position="189"/>
    </location>
</feature>
<dbReference type="InterPro" id="IPR004301">
    <property type="entry name" value="Nucleoplasmin"/>
</dbReference>
<evidence type="ECO:0000259" key="12">
    <source>
        <dbReference type="Pfam" id="PF03066"/>
    </source>
</evidence>
<evidence type="ECO:0000256" key="5">
    <source>
        <dbReference type="ARBA" id="ARBA00020749"/>
    </source>
</evidence>
<evidence type="ECO:0000256" key="4">
    <source>
        <dbReference type="ARBA" id="ARBA00010744"/>
    </source>
</evidence>
<dbReference type="GO" id="GO:0000056">
    <property type="term" value="P:ribosomal small subunit export from nucleus"/>
    <property type="evidence" value="ECO:0007669"/>
    <property type="project" value="TreeGrafter"/>
</dbReference>
<dbReference type="InParanoid" id="H0XHM4"/>
<protein>
    <recommendedName>
        <fullName evidence="5">Nucleophosmin</fullName>
    </recommendedName>
</protein>
<evidence type="ECO:0000256" key="10">
    <source>
        <dbReference type="ARBA" id="ARBA00023242"/>
    </source>
</evidence>
<evidence type="ECO:0000256" key="3">
    <source>
        <dbReference type="ARBA" id="ARBA00004642"/>
    </source>
</evidence>
<feature type="compositionally biased region" description="Polar residues" evidence="11">
    <location>
        <begin position="190"/>
        <end position="204"/>
    </location>
</feature>
<dbReference type="GO" id="GO:0005654">
    <property type="term" value="C:nucleoplasm"/>
    <property type="evidence" value="ECO:0007669"/>
    <property type="project" value="UniProtKB-SubCell"/>
</dbReference>
<dbReference type="GO" id="GO:1990904">
    <property type="term" value="C:ribonucleoprotein complex"/>
    <property type="evidence" value="ECO:0007669"/>
    <property type="project" value="TreeGrafter"/>
</dbReference>
<feature type="compositionally biased region" description="Acidic residues" evidence="11">
    <location>
        <begin position="107"/>
        <end position="118"/>
    </location>
</feature>
<keyword evidence="10" id="KW-0539">Nucleus</keyword>
<dbReference type="GO" id="GO:0003682">
    <property type="term" value="F:chromatin binding"/>
    <property type="evidence" value="ECO:0007669"/>
    <property type="project" value="TreeGrafter"/>
</dbReference>
<dbReference type="GO" id="GO:0042274">
    <property type="term" value="P:ribosomal small subunit biogenesis"/>
    <property type="evidence" value="ECO:0007669"/>
    <property type="project" value="TreeGrafter"/>
</dbReference>
<evidence type="ECO:0000256" key="11">
    <source>
        <dbReference type="SAM" id="MobiDB-lite"/>
    </source>
</evidence>
<dbReference type="STRING" id="30611.ENSOGAP00000015614"/>
<dbReference type="Proteomes" id="UP000005225">
    <property type="component" value="Unassembled WGS sequence"/>
</dbReference>
<evidence type="ECO:0000256" key="1">
    <source>
        <dbReference type="ARBA" id="ARBA00004496"/>
    </source>
</evidence>
<reference evidence="15" key="1">
    <citation type="submission" date="2011-03" db="EMBL/GenBank/DDBJ databases">
        <title>Version 3 of the genome sequence of Otolemur garnettii (Bushbaby).</title>
        <authorList>
            <consortium name="The Broad Institute Genome Sequencing Platform"/>
            <person name="Di Palma F."/>
            <person name="Johnson J."/>
            <person name="Lander E.S."/>
            <person name="Lindblad-Toh K."/>
            <person name="Jaffe D.B."/>
            <person name="Gnerre S."/>
            <person name="MacCallum I."/>
            <person name="Przybylski D."/>
            <person name="Ribeiro F.J."/>
            <person name="Burton J.N."/>
            <person name="Walker B.J."/>
            <person name="Sharpe T."/>
            <person name="Hall G."/>
        </authorList>
    </citation>
    <scope>NUCLEOTIDE SEQUENCE [LARGE SCALE GENOMIC DNA]</scope>
</reference>
<dbReference type="GO" id="GO:0005813">
    <property type="term" value="C:centrosome"/>
    <property type="evidence" value="ECO:0007669"/>
    <property type="project" value="TreeGrafter"/>
</dbReference>
<dbReference type="Pfam" id="PF03066">
    <property type="entry name" value="Nucleoplasmin"/>
    <property type="match status" value="1"/>
</dbReference>
<keyword evidence="8" id="KW-0694">RNA-binding</keyword>
<dbReference type="GO" id="GO:0042393">
    <property type="term" value="F:histone binding"/>
    <property type="evidence" value="ECO:0007669"/>
    <property type="project" value="TreeGrafter"/>
</dbReference>
<dbReference type="eggNOG" id="KOG0488">
    <property type="taxonomic scope" value="Eukaryota"/>
</dbReference>
<dbReference type="SUPFAM" id="SSF69203">
    <property type="entry name" value="Nucleoplasmin-like core domain"/>
    <property type="match status" value="1"/>
</dbReference>
<reference evidence="14" key="3">
    <citation type="submission" date="2025-09" db="UniProtKB">
        <authorList>
            <consortium name="Ensembl"/>
        </authorList>
    </citation>
    <scope>IDENTIFICATION</scope>
</reference>